<evidence type="ECO:0000313" key="3">
    <source>
        <dbReference type="Proteomes" id="UP000321258"/>
    </source>
</evidence>
<evidence type="ECO:0000259" key="1">
    <source>
        <dbReference type="PROSITE" id="PS50206"/>
    </source>
</evidence>
<name>A0A512IIZ6_9HYPH</name>
<dbReference type="Gene3D" id="3.40.250.10">
    <property type="entry name" value="Rhodanese-like domain"/>
    <property type="match status" value="1"/>
</dbReference>
<comment type="caution">
    <text evidence="2">The sequence shown here is derived from an EMBL/GenBank/DDBJ whole genome shotgun (WGS) entry which is preliminary data.</text>
</comment>
<sequence length="219" mass="23493">MGEELRSTVAEQLMSALHRPRVLRPLAVAAFAALLGAAGPADSPVNVPEPTGLYDGPQHGYTPPTLKGATVVDLAALAALIADDKPVLLDVVLADRKPQGLPPGTPWLPSHRSIPGAVWLPGAGVVPLTPEQEAEFFRRIAELTGGDKAKPIVTFCRPECWGSWNAGKRLVAAGYSRVHWWPLGVEGWQDTYDTAVVKADKTWTYIADEKATPPAEPQR</sequence>
<dbReference type="InterPro" id="IPR022376">
    <property type="entry name" value="PQQ_CXXCW"/>
</dbReference>
<dbReference type="PROSITE" id="PS50206">
    <property type="entry name" value="RHODANESE_3"/>
    <property type="match status" value="1"/>
</dbReference>
<accession>A0A512IIZ6</accession>
<dbReference type="EMBL" id="BJZT01000001">
    <property type="protein sequence ID" value="GEO97673.1"/>
    <property type="molecule type" value="Genomic_DNA"/>
</dbReference>
<dbReference type="CDD" id="cd00158">
    <property type="entry name" value="RHOD"/>
    <property type="match status" value="1"/>
</dbReference>
<dbReference type="AlphaFoldDB" id="A0A512IIZ6"/>
<evidence type="ECO:0000313" key="2">
    <source>
        <dbReference type="EMBL" id="GEO97673.1"/>
    </source>
</evidence>
<dbReference type="Proteomes" id="UP000321258">
    <property type="component" value="Unassembled WGS sequence"/>
</dbReference>
<dbReference type="InterPro" id="IPR036873">
    <property type="entry name" value="Rhodanese-like_dom_sf"/>
</dbReference>
<gene>
    <name evidence="2" type="ORF">MHA02_00610</name>
</gene>
<feature type="domain" description="Rhodanese" evidence="1">
    <location>
        <begin position="82"/>
        <end position="197"/>
    </location>
</feature>
<dbReference type="InterPro" id="IPR001763">
    <property type="entry name" value="Rhodanese-like_dom"/>
</dbReference>
<keyword evidence="3" id="KW-1185">Reference proteome</keyword>
<dbReference type="SUPFAM" id="SSF52821">
    <property type="entry name" value="Rhodanese/Cell cycle control phosphatase"/>
    <property type="match status" value="1"/>
</dbReference>
<dbReference type="NCBIfam" id="TIGR03865">
    <property type="entry name" value="PQQ_CXXCW"/>
    <property type="match status" value="1"/>
</dbReference>
<reference evidence="2 3" key="1">
    <citation type="submission" date="2019-07" db="EMBL/GenBank/DDBJ databases">
        <title>Whole genome shotgun sequence of Methylobacterium haplocladii NBRC 107714.</title>
        <authorList>
            <person name="Hosoyama A."/>
            <person name="Uohara A."/>
            <person name="Ohji S."/>
            <person name="Ichikawa N."/>
        </authorList>
    </citation>
    <scope>NUCLEOTIDE SEQUENCE [LARGE SCALE GENOMIC DNA]</scope>
    <source>
        <strain evidence="2 3">NBRC 107714</strain>
    </source>
</reference>
<proteinExistence type="predicted"/>
<protein>
    <recommendedName>
        <fullName evidence="1">Rhodanese domain-containing protein</fullName>
    </recommendedName>
</protein>
<organism evidence="2 3">
    <name type="scientific">Methylobacterium haplocladii</name>
    <dbReference type="NCBI Taxonomy" id="1176176"/>
    <lineage>
        <taxon>Bacteria</taxon>
        <taxon>Pseudomonadati</taxon>
        <taxon>Pseudomonadota</taxon>
        <taxon>Alphaproteobacteria</taxon>
        <taxon>Hyphomicrobiales</taxon>
        <taxon>Methylobacteriaceae</taxon>
        <taxon>Methylobacterium</taxon>
    </lineage>
</organism>
<dbReference type="Pfam" id="PF00581">
    <property type="entry name" value="Rhodanese"/>
    <property type="match status" value="1"/>
</dbReference>